<dbReference type="AlphaFoldDB" id="A0A4Z2GPP5"/>
<reference evidence="2 3" key="1">
    <citation type="submission" date="2019-03" db="EMBL/GenBank/DDBJ databases">
        <title>First draft genome of Liparis tanakae, snailfish: a comprehensive survey of snailfish specific genes.</title>
        <authorList>
            <person name="Kim W."/>
            <person name="Song I."/>
            <person name="Jeong J.-H."/>
            <person name="Kim D."/>
            <person name="Kim S."/>
            <person name="Ryu S."/>
            <person name="Song J.Y."/>
            <person name="Lee S.K."/>
        </authorList>
    </citation>
    <scope>NUCLEOTIDE SEQUENCE [LARGE SCALE GENOMIC DNA]</scope>
    <source>
        <tissue evidence="2">Muscle</tissue>
    </source>
</reference>
<feature type="region of interest" description="Disordered" evidence="1">
    <location>
        <begin position="73"/>
        <end position="106"/>
    </location>
</feature>
<feature type="compositionally biased region" description="Basic and acidic residues" evidence="1">
    <location>
        <begin position="84"/>
        <end position="98"/>
    </location>
</feature>
<evidence type="ECO:0000256" key="1">
    <source>
        <dbReference type="SAM" id="MobiDB-lite"/>
    </source>
</evidence>
<evidence type="ECO:0000313" key="2">
    <source>
        <dbReference type="EMBL" id="TNN54754.1"/>
    </source>
</evidence>
<proteinExistence type="predicted"/>
<dbReference type="Proteomes" id="UP000314294">
    <property type="component" value="Unassembled WGS sequence"/>
</dbReference>
<evidence type="ECO:0000313" key="3">
    <source>
        <dbReference type="Proteomes" id="UP000314294"/>
    </source>
</evidence>
<keyword evidence="3" id="KW-1185">Reference proteome</keyword>
<accession>A0A4Z2GPP5</accession>
<comment type="caution">
    <text evidence="2">The sequence shown here is derived from an EMBL/GenBank/DDBJ whole genome shotgun (WGS) entry which is preliminary data.</text>
</comment>
<organism evidence="2 3">
    <name type="scientific">Liparis tanakae</name>
    <name type="common">Tanaka's snailfish</name>
    <dbReference type="NCBI Taxonomy" id="230148"/>
    <lineage>
        <taxon>Eukaryota</taxon>
        <taxon>Metazoa</taxon>
        <taxon>Chordata</taxon>
        <taxon>Craniata</taxon>
        <taxon>Vertebrata</taxon>
        <taxon>Euteleostomi</taxon>
        <taxon>Actinopterygii</taxon>
        <taxon>Neopterygii</taxon>
        <taxon>Teleostei</taxon>
        <taxon>Neoteleostei</taxon>
        <taxon>Acanthomorphata</taxon>
        <taxon>Eupercaria</taxon>
        <taxon>Perciformes</taxon>
        <taxon>Cottioidei</taxon>
        <taxon>Cottales</taxon>
        <taxon>Liparidae</taxon>
        <taxon>Liparis</taxon>
    </lineage>
</organism>
<gene>
    <name evidence="2" type="ORF">EYF80_035037</name>
</gene>
<protein>
    <submittedName>
        <fullName evidence="2">Uncharacterized protein</fullName>
    </submittedName>
</protein>
<name>A0A4Z2GPP5_9TELE</name>
<dbReference type="EMBL" id="SRLO01000475">
    <property type="protein sequence ID" value="TNN54754.1"/>
    <property type="molecule type" value="Genomic_DNA"/>
</dbReference>
<sequence length="125" mass="13972">MVRNSHVSATHQPRQISVKQHDITCVGVLSNGFPVLYCNQGAEMLRRESQRHFRESRLISVTVALRVLEPDQQTGRPWARPGVRRLERKGTEGTDGRQKLNPPSLHGWTAGNLTNAAATTTMPIH</sequence>